<comment type="catalytic activity">
    <reaction evidence="13">
        <text>4-fumarylacetoacetate + H2O = acetoacetate + fumarate + H(+)</text>
        <dbReference type="Rhea" id="RHEA:10244"/>
        <dbReference type="ChEBI" id="CHEBI:13705"/>
        <dbReference type="ChEBI" id="CHEBI:15377"/>
        <dbReference type="ChEBI" id="CHEBI:15378"/>
        <dbReference type="ChEBI" id="CHEBI:18034"/>
        <dbReference type="ChEBI" id="CHEBI:29806"/>
        <dbReference type="EC" id="3.7.1.2"/>
    </reaction>
</comment>
<dbReference type="GO" id="GO:0006559">
    <property type="term" value="P:L-phenylalanine catabolic process"/>
    <property type="evidence" value="ECO:0007669"/>
    <property type="project" value="UniProtKB-UniRule"/>
</dbReference>
<feature type="binding site" evidence="11">
    <location>
        <position position="234"/>
    </location>
    <ligand>
        <name>substrate</name>
    </ligand>
</feature>
<dbReference type="InterPro" id="IPR015377">
    <property type="entry name" value="Fumarylacetoacetase_N"/>
</dbReference>
<keyword evidence="6 12" id="KW-0106">Calcium</keyword>
<evidence type="ECO:0000313" key="16">
    <source>
        <dbReference type="EMBL" id="KAF5529622.1"/>
    </source>
</evidence>
<dbReference type="Pfam" id="PF09298">
    <property type="entry name" value="FAA_hydrolase_N"/>
    <property type="match status" value="1"/>
</dbReference>
<proteinExistence type="inferred from homology"/>
<evidence type="ECO:0000256" key="12">
    <source>
        <dbReference type="PIRSR" id="PIRSR605959-3"/>
    </source>
</evidence>
<dbReference type="PANTHER" id="PTHR43069">
    <property type="entry name" value="FUMARYLACETOACETASE"/>
    <property type="match status" value="1"/>
</dbReference>
<feature type="binding site" evidence="12">
    <location>
        <position position="195"/>
    </location>
    <ligand>
        <name>Ca(2+)</name>
        <dbReference type="ChEBI" id="CHEBI:29108"/>
    </ligand>
</feature>
<dbReference type="Proteomes" id="UP000522262">
    <property type="component" value="Unassembled WGS sequence"/>
</dbReference>
<name>A0A8H5I3G2_9HYPO</name>
<feature type="binding site" evidence="12">
    <location>
        <position position="227"/>
    </location>
    <ligand>
        <name>Ca(2+)</name>
        <dbReference type="ChEBI" id="CHEBI:29108"/>
    </ligand>
</feature>
<evidence type="ECO:0000256" key="3">
    <source>
        <dbReference type="ARBA" id="ARBA00012094"/>
    </source>
</evidence>
<comment type="cofactor">
    <cofactor evidence="13">
        <name>Mg(2+)</name>
        <dbReference type="ChEBI" id="CHEBI:18420"/>
    </cofactor>
    <cofactor evidence="13">
        <name>Ca(2+)</name>
        <dbReference type="ChEBI" id="CHEBI:29108"/>
    </cofactor>
</comment>
<evidence type="ECO:0000259" key="14">
    <source>
        <dbReference type="Pfam" id="PF01557"/>
    </source>
</evidence>
<evidence type="ECO:0000259" key="15">
    <source>
        <dbReference type="Pfam" id="PF09298"/>
    </source>
</evidence>
<dbReference type="EC" id="3.7.1.2" evidence="3 13"/>
<feature type="binding site" evidence="12">
    <location>
        <position position="122"/>
    </location>
    <ligand>
        <name>Ca(2+)</name>
        <dbReference type="ChEBI" id="CHEBI:29108"/>
    </ligand>
</feature>
<evidence type="ECO:0000256" key="8">
    <source>
        <dbReference type="ARBA" id="ARBA00022878"/>
    </source>
</evidence>
<dbReference type="InterPro" id="IPR011234">
    <property type="entry name" value="Fumarylacetoacetase-like_C"/>
</dbReference>
<dbReference type="InterPro" id="IPR036663">
    <property type="entry name" value="Fumarylacetoacetase_C_sf"/>
</dbReference>
<dbReference type="AlphaFoldDB" id="A0A8H5I3G2"/>
<dbReference type="EMBL" id="JAAOAM010000549">
    <property type="protein sequence ID" value="KAF5529622.1"/>
    <property type="molecule type" value="Genomic_DNA"/>
</dbReference>
<evidence type="ECO:0000256" key="5">
    <source>
        <dbReference type="ARBA" id="ARBA00022801"/>
    </source>
</evidence>
<dbReference type="PANTHER" id="PTHR43069:SF2">
    <property type="entry name" value="FUMARYLACETOACETASE"/>
    <property type="match status" value="1"/>
</dbReference>
<keyword evidence="17" id="KW-1185">Reference proteome</keyword>
<feature type="binding site" evidence="12">
    <location>
        <position position="193"/>
    </location>
    <ligand>
        <name>Ca(2+)</name>
        <dbReference type="ChEBI" id="CHEBI:29108"/>
    </ligand>
</feature>
<feature type="binding site" evidence="11">
    <location>
        <position position="124"/>
    </location>
    <ligand>
        <name>substrate</name>
    </ligand>
</feature>
<dbReference type="GO" id="GO:0006572">
    <property type="term" value="P:L-tyrosine catabolic process"/>
    <property type="evidence" value="ECO:0007669"/>
    <property type="project" value="UniProtKB-UniRule"/>
</dbReference>
<dbReference type="InterPro" id="IPR036462">
    <property type="entry name" value="Fumarylacetoacetase_N_sf"/>
</dbReference>
<keyword evidence="5 13" id="KW-0378">Hydrolase</keyword>
<comment type="similarity">
    <text evidence="2 13">Belongs to the FAH family.</text>
</comment>
<evidence type="ECO:0000256" key="10">
    <source>
        <dbReference type="PIRSR" id="PIRSR605959-1"/>
    </source>
</evidence>
<evidence type="ECO:0000256" key="11">
    <source>
        <dbReference type="PIRSR" id="PIRSR605959-2"/>
    </source>
</evidence>
<organism evidence="16 17">
    <name type="scientific">Fusarium mexicanum</name>
    <dbReference type="NCBI Taxonomy" id="751941"/>
    <lineage>
        <taxon>Eukaryota</taxon>
        <taxon>Fungi</taxon>
        <taxon>Dikarya</taxon>
        <taxon>Ascomycota</taxon>
        <taxon>Pezizomycotina</taxon>
        <taxon>Sordariomycetes</taxon>
        <taxon>Hypocreomycetidae</taxon>
        <taxon>Hypocreales</taxon>
        <taxon>Nectriaceae</taxon>
        <taxon>Fusarium</taxon>
        <taxon>Fusarium fujikuroi species complex</taxon>
    </lineage>
</organism>
<evidence type="ECO:0000256" key="4">
    <source>
        <dbReference type="ARBA" id="ARBA00022723"/>
    </source>
</evidence>
<comment type="pathway">
    <text evidence="1 13">Amino-acid degradation; L-phenylalanine degradation; acetoacetate and fumarate from L-phenylalanine: step 6/6.</text>
</comment>
<evidence type="ECO:0000256" key="7">
    <source>
        <dbReference type="ARBA" id="ARBA00022842"/>
    </source>
</evidence>
<evidence type="ECO:0000256" key="9">
    <source>
        <dbReference type="ARBA" id="ARBA00023232"/>
    </source>
</evidence>
<evidence type="ECO:0000256" key="1">
    <source>
        <dbReference type="ARBA" id="ARBA00004782"/>
    </source>
</evidence>
<dbReference type="SUPFAM" id="SSF63433">
    <property type="entry name" value="Fumarylacetoacetate hydrolase, FAH, N-terminal domain"/>
    <property type="match status" value="1"/>
</dbReference>
<evidence type="ECO:0000256" key="13">
    <source>
        <dbReference type="RuleBase" id="RU366008"/>
    </source>
</evidence>
<feature type="active site" description="Proton acceptor" evidence="10">
    <location>
        <position position="129"/>
    </location>
</feature>
<feature type="binding site" evidence="12">
    <location>
        <position position="247"/>
    </location>
    <ligand>
        <name>Mg(2+)</name>
        <dbReference type="ChEBI" id="CHEBI:18420"/>
    </ligand>
</feature>
<feature type="binding site" evidence="12">
    <location>
        <position position="251"/>
    </location>
    <ligand>
        <name>Mg(2+)</name>
        <dbReference type="ChEBI" id="CHEBI:18420"/>
    </ligand>
</feature>
<dbReference type="InterPro" id="IPR005959">
    <property type="entry name" value="Fumarylacetoacetase"/>
</dbReference>
<keyword evidence="4 12" id="KW-0479">Metal-binding</keyword>
<feature type="binding site" evidence="12">
    <location>
        <position position="227"/>
    </location>
    <ligand>
        <name>Mg(2+)</name>
        <dbReference type="ChEBI" id="CHEBI:18420"/>
    </ligand>
</feature>
<evidence type="ECO:0000256" key="6">
    <source>
        <dbReference type="ARBA" id="ARBA00022837"/>
    </source>
</evidence>
<dbReference type="Gene3D" id="2.30.30.230">
    <property type="entry name" value="Fumarylacetoacetase, N-terminal domain"/>
    <property type="match status" value="1"/>
</dbReference>
<dbReference type="Pfam" id="PF01557">
    <property type="entry name" value="FAA_hydrolase"/>
    <property type="match status" value="1"/>
</dbReference>
<dbReference type="GO" id="GO:0004334">
    <property type="term" value="F:fumarylacetoacetase activity"/>
    <property type="evidence" value="ECO:0007669"/>
    <property type="project" value="UniProtKB-UniRule"/>
</dbReference>
<keyword evidence="8 13" id="KW-0828">Tyrosine catabolism</keyword>
<comment type="caution">
    <text evidence="16">The sequence shown here is derived from an EMBL/GenBank/DDBJ whole genome shotgun (WGS) entry which is preliminary data.</text>
</comment>
<dbReference type="GO" id="GO:0046872">
    <property type="term" value="F:metal ion binding"/>
    <property type="evidence" value="ECO:0007669"/>
    <property type="project" value="UniProtKB-UniRule"/>
</dbReference>
<dbReference type="GO" id="GO:1902000">
    <property type="term" value="P:homogentisate catabolic process"/>
    <property type="evidence" value="ECO:0007669"/>
    <property type="project" value="TreeGrafter"/>
</dbReference>
<gene>
    <name evidence="16" type="ORF">FMEXI_14048</name>
</gene>
<keyword evidence="7 12" id="KW-0460">Magnesium</keyword>
<keyword evidence="9 13" id="KW-0585">Phenylalanine catabolism</keyword>
<protein>
    <recommendedName>
        <fullName evidence="3 13">Fumarylacetoacetase</fullName>
        <ecNumber evidence="3 13">3.7.1.2</ecNumber>
    </recommendedName>
    <alternativeName>
        <fullName evidence="13">Fumarylacetoacetate hydrolase</fullName>
    </alternativeName>
</protein>
<evidence type="ECO:0000313" key="17">
    <source>
        <dbReference type="Proteomes" id="UP000522262"/>
    </source>
</evidence>
<sequence length="422" mass="47017">MCANIRIPKDSPFSIHNIPFGVISTPDNKSPRCAAAIGNHAIDLAKLAESSRLDHLDLGPFARDLFSKPYLNDFAALPRISRQALRESLINDITHGRIPEQCLVDLDNVVMHLPMQIQGFSDFYCSLEHVQNCSETMVAGASIPENWFYAPSVYNSRVSSVIASGRPVRRPYGVYYGDDGKPTYGASREIDYELEMGFFVSKPVSYGSVMNISDVEEHIFGFVLLNDWSSRDLQTFEMKPLGPFHGKGFGTSISPWIVTLEALKPFQCAPKWEQKPPPFDHLRWTNHHGTYDIKLEVELNRNGESFSLGTSNLRYLYWTPFQQLAHHASAMCGLQTGDLIGTGTISGDTTDSEGRKLELGCLYEATKAGTKEAEFSNGFQIKYLHDGDEVVLRGHCGNKDCDGVFLGFGECRAILLPAFDRV</sequence>
<dbReference type="NCBIfam" id="TIGR01266">
    <property type="entry name" value="fum_ac_acetase"/>
    <property type="match status" value="1"/>
</dbReference>
<feature type="binding site" evidence="11">
    <location>
        <position position="344"/>
    </location>
    <ligand>
        <name>substrate</name>
    </ligand>
</feature>
<reference evidence="16 17" key="1">
    <citation type="submission" date="2020-05" db="EMBL/GenBank/DDBJ databases">
        <title>Identification and distribution of gene clusters putatively required for synthesis of sphingolipid metabolism inhibitors in phylogenetically diverse species of the filamentous fungus Fusarium.</title>
        <authorList>
            <person name="Kim H.-S."/>
            <person name="Busman M."/>
            <person name="Brown D.W."/>
            <person name="Divon H."/>
            <person name="Uhlig S."/>
            <person name="Proctor R.H."/>
        </authorList>
    </citation>
    <scope>NUCLEOTIDE SEQUENCE [LARGE SCALE GENOMIC DNA]</scope>
    <source>
        <strain evidence="16 17">NRRL 53147</strain>
    </source>
</reference>
<dbReference type="UniPathway" id="UPA00139">
    <property type="reaction ID" value="UER00341"/>
</dbReference>
<dbReference type="SUPFAM" id="SSF56529">
    <property type="entry name" value="FAH"/>
    <property type="match status" value="1"/>
</dbReference>
<accession>A0A8H5I3G2</accession>
<evidence type="ECO:0000256" key="2">
    <source>
        <dbReference type="ARBA" id="ARBA00010211"/>
    </source>
</evidence>
<feature type="domain" description="Fumarylacetoacetase-like C-terminal" evidence="14">
    <location>
        <begin position="120"/>
        <end position="393"/>
    </location>
</feature>
<feature type="domain" description="Fumarylacetoacetase N-terminal" evidence="15">
    <location>
        <begin position="16"/>
        <end position="114"/>
    </location>
</feature>
<dbReference type="Gene3D" id="3.90.850.10">
    <property type="entry name" value="Fumarylacetoacetase-like, C-terminal domain"/>
    <property type="match status" value="1"/>
</dbReference>